<dbReference type="PANTHER" id="PTHR30388:SF6">
    <property type="entry name" value="XANTHINE DEHYDROGENASE SUBUNIT A-RELATED"/>
    <property type="match status" value="1"/>
</dbReference>
<dbReference type="InterPro" id="IPR036188">
    <property type="entry name" value="FAD/NAD-bd_sf"/>
</dbReference>
<feature type="domain" description="XdhC- CoxI" evidence="1">
    <location>
        <begin position="17"/>
        <end position="73"/>
    </location>
</feature>
<dbReference type="RefSeq" id="WP_221871018.1">
    <property type="nucleotide sequence ID" value="NZ_JACWFH010000006.1"/>
</dbReference>
<comment type="caution">
    <text evidence="3">The sequence shown here is derived from an EMBL/GenBank/DDBJ whole genome shotgun (WGS) entry which is preliminary data.</text>
</comment>
<evidence type="ECO:0000259" key="2">
    <source>
        <dbReference type="Pfam" id="PF13478"/>
    </source>
</evidence>
<evidence type="ECO:0000259" key="1">
    <source>
        <dbReference type="Pfam" id="PF02625"/>
    </source>
</evidence>
<dbReference type="EMBL" id="JACWFH010000006">
    <property type="protein sequence ID" value="MBY0095755.1"/>
    <property type="molecule type" value="Genomic_DNA"/>
</dbReference>
<evidence type="ECO:0000313" key="3">
    <source>
        <dbReference type="EMBL" id="MBY0095755.1"/>
    </source>
</evidence>
<name>A0ABS7K0I3_9BACI</name>
<dbReference type="PANTHER" id="PTHR30388">
    <property type="entry name" value="ALDEHYDE OXIDOREDUCTASE MOLYBDENUM COFACTOR ASSEMBLY PROTEIN"/>
    <property type="match status" value="1"/>
</dbReference>
<evidence type="ECO:0000313" key="4">
    <source>
        <dbReference type="Proteomes" id="UP000769780"/>
    </source>
</evidence>
<gene>
    <name evidence="3" type="ORF">H0185_02835</name>
</gene>
<dbReference type="InterPro" id="IPR027051">
    <property type="entry name" value="XdhC_Rossmann_dom"/>
</dbReference>
<dbReference type="Pfam" id="PF02625">
    <property type="entry name" value="XdhC_CoxI"/>
    <property type="match status" value="1"/>
</dbReference>
<dbReference type="SUPFAM" id="SSF51905">
    <property type="entry name" value="FAD/NAD(P)-binding domain"/>
    <property type="match status" value="1"/>
</dbReference>
<reference evidence="3 4" key="1">
    <citation type="submission" date="2020-07" db="EMBL/GenBank/DDBJ databases">
        <title>Fungal Genomes of the International Space Station.</title>
        <authorList>
            <person name="Seuylemezian A."/>
            <person name="Singh N.K."/>
            <person name="Wood J."/>
            <person name="Venkateswaran K."/>
        </authorList>
    </citation>
    <scope>NUCLEOTIDE SEQUENCE [LARGE SCALE GENOMIC DNA]</scope>
    <source>
        <strain evidence="3 4">PL-B2</strain>
    </source>
</reference>
<proteinExistence type="predicted"/>
<dbReference type="InterPro" id="IPR052698">
    <property type="entry name" value="MoCofactor_Util/Proc"/>
</dbReference>
<dbReference type="Proteomes" id="UP000769780">
    <property type="component" value="Unassembled WGS sequence"/>
</dbReference>
<dbReference type="Gene3D" id="3.40.50.720">
    <property type="entry name" value="NAD(P)-binding Rossmann-like Domain"/>
    <property type="match status" value="1"/>
</dbReference>
<sequence>MDNIHQILNAAPSEGDVLATIIDVDGSAYRKEGTTMLIKHDTTVGILSGGCLEEDVRLRAEELKPGESVSITYNLKSEDDLDWGQGAGCNGSITVLLEKIDFTYYLNLKKLQKQLIQGQSIRLIKKLTSVYQVTDYAFIGDKHMFWGKGEKDFFNSLIGMDTHHPYNGLRYIEELSTHYYFQWFHPKPRLIIVGAGPDAIPLSQFASRTGFGVTVIDWRPALCNKEKFPDADEVVTGFPSEIFLDYQFQAHDFAVLMTHHFERDREFLHYLLEKNLRYIGMVGTKERARRLLGTNQLPPNLYTPVGLKIGAEGPEEIAISILAELIQLNRISVKTKVEAVI</sequence>
<organism evidence="3 4">
    <name type="scientific">Mesobacillus maritimus</name>
    <dbReference type="NCBI Taxonomy" id="1643336"/>
    <lineage>
        <taxon>Bacteria</taxon>
        <taxon>Bacillati</taxon>
        <taxon>Bacillota</taxon>
        <taxon>Bacilli</taxon>
        <taxon>Bacillales</taxon>
        <taxon>Bacillaceae</taxon>
        <taxon>Mesobacillus</taxon>
    </lineage>
</organism>
<protein>
    <submittedName>
        <fullName evidence="3">XdhC family protein</fullName>
    </submittedName>
</protein>
<accession>A0ABS7K0I3</accession>
<feature type="domain" description="XdhC Rossmann" evidence="2">
    <location>
        <begin position="190"/>
        <end position="325"/>
    </location>
</feature>
<keyword evidence="4" id="KW-1185">Reference proteome</keyword>
<dbReference type="InterPro" id="IPR003777">
    <property type="entry name" value="XdhC_CoxI"/>
</dbReference>
<dbReference type="Pfam" id="PF13478">
    <property type="entry name" value="XdhC_C"/>
    <property type="match status" value="1"/>
</dbReference>